<evidence type="ECO:0000256" key="1">
    <source>
        <dbReference type="SAM" id="MobiDB-lite"/>
    </source>
</evidence>
<gene>
    <name evidence="2" type="ORF">MYCFIDRAFT_176715</name>
</gene>
<dbReference type="Proteomes" id="UP000016932">
    <property type="component" value="Unassembled WGS sequence"/>
</dbReference>
<dbReference type="AlphaFoldDB" id="M3AWD6"/>
<proteinExistence type="predicted"/>
<reference evidence="2 3" key="1">
    <citation type="journal article" date="2012" name="PLoS Pathog.">
        <title>Diverse lifestyles and strategies of plant pathogenesis encoded in the genomes of eighteen Dothideomycetes fungi.</title>
        <authorList>
            <person name="Ohm R.A."/>
            <person name="Feau N."/>
            <person name="Henrissat B."/>
            <person name="Schoch C.L."/>
            <person name="Horwitz B.A."/>
            <person name="Barry K.W."/>
            <person name="Condon B.J."/>
            <person name="Copeland A.C."/>
            <person name="Dhillon B."/>
            <person name="Glaser F."/>
            <person name="Hesse C.N."/>
            <person name="Kosti I."/>
            <person name="LaButti K."/>
            <person name="Lindquist E.A."/>
            <person name="Lucas S."/>
            <person name="Salamov A.A."/>
            <person name="Bradshaw R.E."/>
            <person name="Ciuffetti L."/>
            <person name="Hamelin R.C."/>
            <person name="Kema G.H.J."/>
            <person name="Lawrence C."/>
            <person name="Scott J.A."/>
            <person name="Spatafora J.W."/>
            <person name="Turgeon B.G."/>
            <person name="de Wit P.J.G.M."/>
            <person name="Zhong S."/>
            <person name="Goodwin S.B."/>
            <person name="Grigoriev I.V."/>
        </authorList>
    </citation>
    <scope>NUCLEOTIDE SEQUENCE [LARGE SCALE GENOMIC DNA]</scope>
    <source>
        <strain evidence="2 3">CIRAD86</strain>
    </source>
</reference>
<dbReference type="VEuPathDB" id="FungiDB:MYCFIDRAFT_176715"/>
<sequence>MEKMRASLASGYIALAKSGICRRQPMAVPRLVRLRGAQAKVKKASARRRERASISSSEVETWQHVGRSRARAERSVLQAKAVRGKHEKYQVARRAARAPAYPEITRSAVTNKIAPR</sequence>
<feature type="region of interest" description="Disordered" evidence="1">
    <location>
        <begin position="42"/>
        <end position="67"/>
    </location>
</feature>
<keyword evidence="3" id="KW-1185">Reference proteome</keyword>
<dbReference type="HOGENOM" id="CLU_2097891_0_0_1"/>
<evidence type="ECO:0000313" key="2">
    <source>
        <dbReference type="EMBL" id="EME81443.1"/>
    </source>
</evidence>
<organism evidence="2 3">
    <name type="scientific">Pseudocercospora fijiensis (strain CIRAD86)</name>
    <name type="common">Black leaf streak disease fungus</name>
    <name type="synonym">Mycosphaerella fijiensis</name>
    <dbReference type="NCBI Taxonomy" id="383855"/>
    <lineage>
        <taxon>Eukaryota</taxon>
        <taxon>Fungi</taxon>
        <taxon>Dikarya</taxon>
        <taxon>Ascomycota</taxon>
        <taxon>Pezizomycotina</taxon>
        <taxon>Dothideomycetes</taxon>
        <taxon>Dothideomycetidae</taxon>
        <taxon>Mycosphaerellales</taxon>
        <taxon>Mycosphaerellaceae</taxon>
        <taxon>Pseudocercospora</taxon>
    </lineage>
</organism>
<name>M3AWD6_PSEFD</name>
<protein>
    <submittedName>
        <fullName evidence="2">Uncharacterized protein</fullName>
    </submittedName>
</protein>
<dbReference type="RefSeq" id="XP_007928627.1">
    <property type="nucleotide sequence ID" value="XM_007930436.1"/>
</dbReference>
<accession>M3AWD6</accession>
<evidence type="ECO:0000313" key="3">
    <source>
        <dbReference type="Proteomes" id="UP000016932"/>
    </source>
</evidence>
<dbReference type="EMBL" id="KB446560">
    <property type="protein sequence ID" value="EME81443.1"/>
    <property type="molecule type" value="Genomic_DNA"/>
</dbReference>
<dbReference type="GeneID" id="19333615"/>
<dbReference type="KEGG" id="pfj:MYCFIDRAFT_176715"/>